<name>A0ABV0BWM8_9SPHI</name>
<comment type="caution">
    <text evidence="1">The sequence shown here is derived from an EMBL/GenBank/DDBJ whole genome shotgun (WGS) entry which is preliminary data.</text>
</comment>
<dbReference type="RefSeq" id="WP_153196062.1">
    <property type="nucleotide sequence ID" value="NZ_JBDJNQ010000009.1"/>
</dbReference>
<protein>
    <submittedName>
        <fullName evidence="1">Uncharacterized protein</fullName>
    </submittedName>
</protein>
<proteinExistence type="predicted"/>
<organism evidence="1 2">
    <name type="scientific">Sphingobacterium kitahiroshimense</name>
    <dbReference type="NCBI Taxonomy" id="470446"/>
    <lineage>
        <taxon>Bacteria</taxon>
        <taxon>Pseudomonadati</taxon>
        <taxon>Bacteroidota</taxon>
        <taxon>Sphingobacteriia</taxon>
        <taxon>Sphingobacteriales</taxon>
        <taxon>Sphingobacteriaceae</taxon>
        <taxon>Sphingobacterium</taxon>
    </lineage>
</organism>
<keyword evidence="2" id="KW-1185">Reference proteome</keyword>
<evidence type="ECO:0000313" key="1">
    <source>
        <dbReference type="EMBL" id="MEN5379096.1"/>
    </source>
</evidence>
<sequence length="76" mass="8387">MAWFRLTGSNPTQASHYTLFTGDVNDLCPDNEQICAIQALNDGNNNPDITTSLRNEMIIALNNQAPSTNVLLKLRP</sequence>
<dbReference type="Proteomes" id="UP001409291">
    <property type="component" value="Unassembled WGS sequence"/>
</dbReference>
<evidence type="ECO:0000313" key="2">
    <source>
        <dbReference type="Proteomes" id="UP001409291"/>
    </source>
</evidence>
<dbReference type="EMBL" id="JBDJNQ010000009">
    <property type="protein sequence ID" value="MEN5379096.1"/>
    <property type="molecule type" value="Genomic_DNA"/>
</dbReference>
<accession>A0ABV0BWM8</accession>
<gene>
    <name evidence="1" type="ORF">ABE541_17670</name>
</gene>
<reference evidence="1 2" key="1">
    <citation type="submission" date="2024-04" db="EMBL/GenBank/DDBJ databases">
        <title>WGS of bacteria from Torrens River.</title>
        <authorList>
            <person name="Wyrsch E.R."/>
            <person name="Drigo B."/>
        </authorList>
    </citation>
    <scope>NUCLEOTIDE SEQUENCE [LARGE SCALE GENOMIC DNA]</scope>
    <source>
        <strain evidence="1 2">TWI391</strain>
    </source>
</reference>